<keyword evidence="2" id="KW-1185">Reference proteome</keyword>
<evidence type="ECO:0000313" key="2">
    <source>
        <dbReference type="Proteomes" id="UP000789860"/>
    </source>
</evidence>
<protein>
    <submittedName>
        <fullName evidence="1">1295_t:CDS:1</fullName>
    </submittedName>
</protein>
<dbReference type="Proteomes" id="UP000789860">
    <property type="component" value="Unassembled WGS sequence"/>
</dbReference>
<accession>A0ACA9M7I2</accession>
<organism evidence="1 2">
    <name type="scientific">Scutellospora calospora</name>
    <dbReference type="NCBI Taxonomy" id="85575"/>
    <lineage>
        <taxon>Eukaryota</taxon>
        <taxon>Fungi</taxon>
        <taxon>Fungi incertae sedis</taxon>
        <taxon>Mucoromycota</taxon>
        <taxon>Glomeromycotina</taxon>
        <taxon>Glomeromycetes</taxon>
        <taxon>Diversisporales</taxon>
        <taxon>Gigasporaceae</taxon>
        <taxon>Scutellospora</taxon>
    </lineage>
</organism>
<comment type="caution">
    <text evidence="1">The sequence shown here is derived from an EMBL/GenBank/DDBJ whole genome shotgun (WGS) entry which is preliminary data.</text>
</comment>
<evidence type="ECO:0000313" key="1">
    <source>
        <dbReference type="EMBL" id="CAG8569098.1"/>
    </source>
</evidence>
<name>A0ACA9M7I2_9GLOM</name>
<proteinExistence type="predicted"/>
<gene>
    <name evidence="1" type="ORF">SCALOS_LOCUS5786</name>
</gene>
<reference evidence="1" key="1">
    <citation type="submission" date="2021-06" db="EMBL/GenBank/DDBJ databases">
        <authorList>
            <person name="Kallberg Y."/>
            <person name="Tangrot J."/>
            <person name="Rosling A."/>
        </authorList>
    </citation>
    <scope>NUCLEOTIDE SEQUENCE</scope>
    <source>
        <strain evidence="1">AU212A</strain>
    </source>
</reference>
<dbReference type="EMBL" id="CAJVPM010009989">
    <property type="protein sequence ID" value="CAG8569098.1"/>
    <property type="molecule type" value="Genomic_DNA"/>
</dbReference>
<sequence length="83" mass="9629">MDTYSFDELDINADIYSSDELDIKRRQNSYHVEGEASSSIDTNRSNELNEVINEFNPISNEFGEIFEKNILKSDKIISKTDEF</sequence>